<dbReference type="PANTHER" id="PTHR35304">
    <property type="entry name" value="OS05G0120300 PROTEIN-RELATED"/>
    <property type="match status" value="1"/>
</dbReference>
<evidence type="ECO:0000313" key="1">
    <source>
        <dbReference type="EMBL" id="KAL0911654.1"/>
    </source>
</evidence>
<sequence>MITHHSPTSLFLSSTPKQTAIKTKNPIFTFPFPSLISPSYLLRSAARGPMSSVCKSAVGCVVDSRLPLRSSYINLYKWAESDAEFVRSVATAGASAAPFPNSRAIMEPSHRLVDSYSSRQMYLRSYTFSKKETMPEKTVKCFGKVKEKATDFPFIHHQRKDSGGSFSSFITFRSCNKKKKGCSVFYSIFRRLLSCTMSVDVAEADCGGDAAAGSSRFGG</sequence>
<organism evidence="1 2">
    <name type="scientific">Dendrobium thyrsiflorum</name>
    <name type="common">Pinecone-like raceme dendrobium</name>
    <name type="synonym">Orchid</name>
    <dbReference type="NCBI Taxonomy" id="117978"/>
    <lineage>
        <taxon>Eukaryota</taxon>
        <taxon>Viridiplantae</taxon>
        <taxon>Streptophyta</taxon>
        <taxon>Embryophyta</taxon>
        <taxon>Tracheophyta</taxon>
        <taxon>Spermatophyta</taxon>
        <taxon>Magnoliopsida</taxon>
        <taxon>Liliopsida</taxon>
        <taxon>Asparagales</taxon>
        <taxon>Orchidaceae</taxon>
        <taxon>Epidendroideae</taxon>
        <taxon>Malaxideae</taxon>
        <taxon>Dendrobiinae</taxon>
        <taxon>Dendrobium</taxon>
    </lineage>
</organism>
<evidence type="ECO:0000313" key="2">
    <source>
        <dbReference type="Proteomes" id="UP001552299"/>
    </source>
</evidence>
<keyword evidence="2" id="KW-1185">Reference proteome</keyword>
<dbReference type="PANTHER" id="PTHR35304:SF14">
    <property type="match status" value="1"/>
</dbReference>
<name>A0ABD0UFM8_DENTH</name>
<protein>
    <submittedName>
        <fullName evidence="1">Uncharacterized protein</fullName>
    </submittedName>
</protein>
<reference evidence="1 2" key="1">
    <citation type="journal article" date="2024" name="Plant Biotechnol. J.">
        <title>Dendrobium thyrsiflorum genome and its molecular insights into genes involved in important horticultural traits.</title>
        <authorList>
            <person name="Chen B."/>
            <person name="Wang J.Y."/>
            <person name="Zheng P.J."/>
            <person name="Li K.L."/>
            <person name="Liang Y.M."/>
            <person name="Chen X.F."/>
            <person name="Zhang C."/>
            <person name="Zhao X."/>
            <person name="He X."/>
            <person name="Zhang G.Q."/>
            <person name="Liu Z.J."/>
            <person name="Xu Q."/>
        </authorList>
    </citation>
    <scope>NUCLEOTIDE SEQUENCE [LARGE SCALE GENOMIC DNA]</scope>
    <source>
        <strain evidence="1">GZMU011</strain>
    </source>
</reference>
<dbReference type="Proteomes" id="UP001552299">
    <property type="component" value="Unassembled WGS sequence"/>
</dbReference>
<proteinExistence type="predicted"/>
<accession>A0ABD0UFM8</accession>
<gene>
    <name evidence="1" type="ORF">M5K25_019809</name>
</gene>
<dbReference type="AlphaFoldDB" id="A0ABD0UFM8"/>
<comment type="caution">
    <text evidence="1">The sequence shown here is derived from an EMBL/GenBank/DDBJ whole genome shotgun (WGS) entry which is preliminary data.</text>
</comment>
<dbReference type="EMBL" id="JANQDX010000015">
    <property type="protein sequence ID" value="KAL0911654.1"/>
    <property type="molecule type" value="Genomic_DNA"/>
</dbReference>